<proteinExistence type="predicted"/>
<protein>
    <submittedName>
        <fullName evidence="1">DUF2064 domain-containing protein</fullName>
    </submittedName>
</protein>
<dbReference type="PANTHER" id="PTHR36529">
    <property type="entry name" value="SLL1095 PROTEIN"/>
    <property type="match status" value="1"/>
</dbReference>
<dbReference type="InterPro" id="IPR018641">
    <property type="entry name" value="Trfase_1_rSAM/seldom-assoc"/>
</dbReference>
<organism evidence="1 2">
    <name type="scientific">Pontibacter rugosus</name>
    <dbReference type="NCBI Taxonomy" id="1745966"/>
    <lineage>
        <taxon>Bacteria</taxon>
        <taxon>Pseudomonadati</taxon>
        <taxon>Bacteroidota</taxon>
        <taxon>Cytophagia</taxon>
        <taxon>Cytophagales</taxon>
        <taxon>Hymenobacteraceae</taxon>
        <taxon>Pontibacter</taxon>
    </lineage>
</organism>
<dbReference type="SUPFAM" id="SSF53448">
    <property type="entry name" value="Nucleotide-diphospho-sugar transferases"/>
    <property type="match status" value="1"/>
</dbReference>
<dbReference type="RefSeq" id="WP_377522603.1">
    <property type="nucleotide sequence ID" value="NZ_JBHTLD010000010.1"/>
</dbReference>
<sequence>MASQLIFRTKQVVRQAGLPLVIINSARQQGNSFGERLQHAIQQVFEQGYEQVICLGNDAPGLTPATLRAAADALQHKAFVFGEATDGGVYLLGLHRHTLPALNFSAISWNTSLVFEELCQQTSPTATAILEPILADADNAAAILAFSSQRKLGRFADWLRTLLLATPSQFILDTSYTLQANAIHVGLRAPPFA</sequence>
<name>A0ABW3SJM7_9BACT</name>
<evidence type="ECO:0000313" key="1">
    <source>
        <dbReference type="EMBL" id="MFD1185031.1"/>
    </source>
</evidence>
<accession>A0ABW3SJM7</accession>
<dbReference type="PANTHER" id="PTHR36529:SF1">
    <property type="entry name" value="GLYCOSYLTRANSFERASE"/>
    <property type="match status" value="1"/>
</dbReference>
<reference evidence="2" key="1">
    <citation type="journal article" date="2019" name="Int. J. Syst. Evol. Microbiol.">
        <title>The Global Catalogue of Microorganisms (GCM) 10K type strain sequencing project: providing services to taxonomists for standard genome sequencing and annotation.</title>
        <authorList>
            <consortium name="The Broad Institute Genomics Platform"/>
            <consortium name="The Broad Institute Genome Sequencing Center for Infectious Disease"/>
            <person name="Wu L."/>
            <person name="Ma J."/>
        </authorList>
    </citation>
    <scope>NUCLEOTIDE SEQUENCE [LARGE SCALE GENOMIC DNA]</scope>
    <source>
        <strain evidence="2">JCM 31319</strain>
    </source>
</reference>
<dbReference type="Pfam" id="PF09837">
    <property type="entry name" value="DUF2064"/>
    <property type="match status" value="1"/>
</dbReference>
<keyword evidence="2" id="KW-1185">Reference proteome</keyword>
<comment type="caution">
    <text evidence="1">The sequence shown here is derived from an EMBL/GenBank/DDBJ whole genome shotgun (WGS) entry which is preliminary data.</text>
</comment>
<dbReference type="EMBL" id="JBHTLD010000010">
    <property type="protein sequence ID" value="MFD1185031.1"/>
    <property type="molecule type" value="Genomic_DNA"/>
</dbReference>
<dbReference type="InterPro" id="IPR029044">
    <property type="entry name" value="Nucleotide-diphossugar_trans"/>
</dbReference>
<dbReference type="Gene3D" id="3.90.550.10">
    <property type="entry name" value="Spore Coat Polysaccharide Biosynthesis Protein SpsA, Chain A"/>
    <property type="match status" value="1"/>
</dbReference>
<dbReference type="Proteomes" id="UP001597094">
    <property type="component" value="Unassembled WGS sequence"/>
</dbReference>
<gene>
    <name evidence="1" type="ORF">ACFQ2O_02350</name>
</gene>
<evidence type="ECO:0000313" key="2">
    <source>
        <dbReference type="Proteomes" id="UP001597094"/>
    </source>
</evidence>